<evidence type="ECO:0000313" key="5">
    <source>
        <dbReference type="Proteomes" id="UP000019114"/>
    </source>
</evidence>
<evidence type="ECO:0000256" key="2">
    <source>
        <dbReference type="SAM" id="Phobius"/>
    </source>
</evidence>
<dbReference type="NCBIfam" id="TIGR01477">
    <property type="entry name" value="RIFIN"/>
    <property type="match status" value="1"/>
</dbReference>
<dbReference type="Pfam" id="PF02009">
    <property type="entry name" value="RIFIN"/>
    <property type="match status" value="1"/>
</dbReference>
<dbReference type="AlphaFoldDB" id="W4IPA2"/>
<reference evidence="4 5" key="2">
    <citation type="submission" date="2013-02" db="EMBL/GenBank/DDBJ databases">
        <title>The Genome Sequence of Plasmodium falciparum NF135/5.C10.</title>
        <authorList>
            <consortium name="The Broad Institute Genome Sequencing Platform"/>
            <consortium name="The Broad Institute Genome Sequencing Center for Infectious Disease"/>
            <person name="Neafsey D."/>
            <person name="Cheeseman I."/>
            <person name="Volkman S."/>
            <person name="Adams J."/>
            <person name="Walker B."/>
            <person name="Young S.K."/>
            <person name="Zeng Q."/>
            <person name="Gargeya S."/>
            <person name="Fitzgerald M."/>
            <person name="Haas B."/>
            <person name="Abouelleil A."/>
            <person name="Alvarado L."/>
            <person name="Arachchi H.M."/>
            <person name="Berlin A.M."/>
            <person name="Chapman S.B."/>
            <person name="Dewar J."/>
            <person name="Goldberg J."/>
            <person name="Griggs A."/>
            <person name="Gujja S."/>
            <person name="Hansen M."/>
            <person name="Howarth C."/>
            <person name="Imamovic A."/>
            <person name="Larimer J."/>
            <person name="McCowan C."/>
            <person name="Murphy C."/>
            <person name="Neiman D."/>
            <person name="Pearson M."/>
            <person name="Priest M."/>
            <person name="Roberts A."/>
            <person name="Saif S."/>
            <person name="Shea T."/>
            <person name="Sisk P."/>
            <person name="Sykes S."/>
            <person name="Wortman J."/>
            <person name="Nusbaum C."/>
            <person name="Birren B."/>
        </authorList>
    </citation>
    <scope>NUCLEOTIDE SEQUENCE [LARGE SCALE GENOMIC DNA]</scope>
    <source>
        <strain evidence="4 5">NF135/5.C10</strain>
    </source>
</reference>
<evidence type="ECO:0008006" key="6">
    <source>
        <dbReference type="Google" id="ProtNLM"/>
    </source>
</evidence>
<evidence type="ECO:0000256" key="1">
    <source>
        <dbReference type="SAM" id="Coils"/>
    </source>
</evidence>
<feature type="chain" id="PRO_5004844173" description="Surface antigen" evidence="3">
    <location>
        <begin position="25"/>
        <end position="347"/>
    </location>
</feature>
<organism evidence="4 5">
    <name type="scientific">Plasmodium falciparum NF135/5.C10</name>
    <dbReference type="NCBI Taxonomy" id="1036726"/>
    <lineage>
        <taxon>Eukaryota</taxon>
        <taxon>Sar</taxon>
        <taxon>Alveolata</taxon>
        <taxon>Apicomplexa</taxon>
        <taxon>Aconoidasida</taxon>
        <taxon>Haemosporida</taxon>
        <taxon>Plasmodiidae</taxon>
        <taxon>Plasmodium</taxon>
        <taxon>Plasmodium (Laverania)</taxon>
    </lineage>
</organism>
<name>W4IPA2_PLAFA</name>
<feature type="transmembrane region" description="Helical" evidence="2">
    <location>
        <begin position="306"/>
        <end position="327"/>
    </location>
</feature>
<dbReference type="Proteomes" id="UP000019114">
    <property type="component" value="Unassembled WGS sequence"/>
</dbReference>
<evidence type="ECO:0000256" key="3">
    <source>
        <dbReference type="SAM" id="SignalP"/>
    </source>
</evidence>
<feature type="coiled-coil region" evidence="1">
    <location>
        <begin position="68"/>
        <end position="95"/>
    </location>
</feature>
<evidence type="ECO:0000313" key="4">
    <source>
        <dbReference type="EMBL" id="ETW45242.1"/>
    </source>
</evidence>
<gene>
    <name evidence="4" type="ORF">PFNF135_00164</name>
</gene>
<feature type="signal peptide" evidence="3">
    <location>
        <begin position="1"/>
        <end position="24"/>
    </location>
</feature>
<keyword evidence="2" id="KW-0472">Membrane</keyword>
<keyword evidence="1" id="KW-0175">Coiled coil</keyword>
<keyword evidence="2" id="KW-1133">Transmembrane helix</keyword>
<keyword evidence="2" id="KW-0812">Transmembrane</keyword>
<reference evidence="4 5" key="1">
    <citation type="submission" date="2013-02" db="EMBL/GenBank/DDBJ databases">
        <title>The Genome Annotation of Plasmodium falciparum NF135/5.C10.</title>
        <authorList>
            <consortium name="The Broad Institute Genome Sequencing Platform"/>
            <consortium name="The Broad Institute Genome Sequencing Center for Infectious Disease"/>
            <person name="Neafsey D."/>
            <person name="Hoffman S."/>
            <person name="Volkman S."/>
            <person name="Rosenthal P."/>
            <person name="Walker B."/>
            <person name="Young S.K."/>
            <person name="Zeng Q."/>
            <person name="Gargeya S."/>
            <person name="Fitzgerald M."/>
            <person name="Haas B."/>
            <person name="Abouelleil A."/>
            <person name="Allen A.W."/>
            <person name="Alvarado L."/>
            <person name="Arachchi H.M."/>
            <person name="Berlin A.M."/>
            <person name="Chapman S.B."/>
            <person name="Gainer-Dewar J."/>
            <person name="Goldberg J."/>
            <person name="Griggs A."/>
            <person name="Gujja S."/>
            <person name="Hansen M."/>
            <person name="Howarth C."/>
            <person name="Imamovic A."/>
            <person name="Ireland A."/>
            <person name="Larimer J."/>
            <person name="McCowan C."/>
            <person name="Murphy C."/>
            <person name="Pearson M."/>
            <person name="Poon T.W."/>
            <person name="Priest M."/>
            <person name="Roberts A."/>
            <person name="Saif S."/>
            <person name="Shea T."/>
            <person name="Sisk P."/>
            <person name="Sykes S."/>
            <person name="Wortman J."/>
            <person name="Nusbaum C."/>
            <person name="Birren B."/>
        </authorList>
    </citation>
    <scope>NUCLEOTIDE SEQUENCE [LARGE SCALE GENOMIC DNA]</scope>
    <source>
        <strain evidence="4 5">NF135/5.C10</strain>
    </source>
</reference>
<sequence length="347" mass="38565">MKLHYSKILLFSLPINILVSSSYAYNKNKPYITKHTPTTTSRLLSECDIHPSIYNNDAEMKSMKEIFNRQTSQRFEEYEERIQEKRQKRKEQRDKNIQKIIEKDKMEKSLAEKVEKGCLRCGCGLGGVAACVGIFGAIAVNELKKAALLAATQAAMTEGTVKGAAMGAAAGAAKFIDGLRTTFSIKQLGSQTLETLFTSTTYTNISDLPYSIYMQYQGSCIPPYTLPSSDKAICSAIPKLGLFQGNVPVETSFRASIGTSVKEILAKSEGVASEVTKTATEEAITTFTKQKTSEIVTTYMGYQTTIIVSIVVILVIVLVMVTTYLILRYRRKKKMNKKLQYAKLLKE</sequence>
<proteinExistence type="predicted"/>
<accession>W4IPA2</accession>
<dbReference type="EMBL" id="KI926017">
    <property type="protein sequence ID" value="ETW45242.1"/>
    <property type="molecule type" value="Genomic_DNA"/>
</dbReference>
<dbReference type="InterPro" id="IPR006373">
    <property type="entry name" value="VSA_Rifin"/>
</dbReference>
<keyword evidence="3" id="KW-0732">Signal</keyword>
<protein>
    <recommendedName>
        <fullName evidence="6">Surface antigen</fullName>
    </recommendedName>
</protein>